<accession>A0A1M7U863</accession>
<name>A0A1M7U863_9BRAD</name>
<reference evidence="2" key="1">
    <citation type="submission" date="2016-11" db="EMBL/GenBank/DDBJ databases">
        <authorList>
            <person name="Varghese N."/>
            <person name="Submissions S."/>
        </authorList>
    </citation>
    <scope>NUCLEOTIDE SEQUENCE [LARGE SCALE GENOMIC DNA]</scope>
    <source>
        <strain evidence="2">GAS401</strain>
    </source>
</reference>
<dbReference type="Proteomes" id="UP000184096">
    <property type="component" value="Chromosome I"/>
</dbReference>
<protein>
    <recommendedName>
        <fullName evidence="3">MetA-pathway of phenol degradation</fullName>
    </recommendedName>
</protein>
<proteinExistence type="predicted"/>
<organism evidence="1 2">
    <name type="scientific">Bradyrhizobium erythrophlei</name>
    <dbReference type="NCBI Taxonomy" id="1437360"/>
    <lineage>
        <taxon>Bacteria</taxon>
        <taxon>Pseudomonadati</taxon>
        <taxon>Pseudomonadota</taxon>
        <taxon>Alphaproteobacteria</taxon>
        <taxon>Hyphomicrobiales</taxon>
        <taxon>Nitrobacteraceae</taxon>
        <taxon>Bradyrhizobium</taxon>
    </lineage>
</organism>
<dbReference type="EMBL" id="LT670849">
    <property type="protein sequence ID" value="SHN79105.1"/>
    <property type="molecule type" value="Genomic_DNA"/>
</dbReference>
<evidence type="ECO:0000313" key="1">
    <source>
        <dbReference type="EMBL" id="SHN79105.1"/>
    </source>
</evidence>
<sequence length="290" mass="31144">MGKGRAGILAGSLALADVAMRRRAHTRRTLAAVALTAFVLGLCAPPALAYRPFDGTDAAVADVNETEIELQPFGYQKTGSQSTAVAPFVVYNYGFADRWEMVLQTAMLSPITGGGQPSVAATGAFLKYVIIPGSLQDKSGSGISVATEFGPLLPGINADSGVGFSWAGIVSQRWDWGTAHFNVETNLTRDHQAEAFVGVILEGPRDWKVRPVLETFYDKVWTETESRSVLVGAIWQVDKDLALDAAYRYATVNGHAVNEIRAGLTFAFKEEGDKAPTKPGVTFSNWGLSR</sequence>
<evidence type="ECO:0008006" key="3">
    <source>
        <dbReference type="Google" id="ProtNLM"/>
    </source>
</evidence>
<dbReference type="AlphaFoldDB" id="A0A1M7U863"/>
<gene>
    <name evidence="1" type="ORF">SAMN05444170_3915</name>
</gene>
<keyword evidence="2" id="KW-1185">Reference proteome</keyword>
<evidence type="ECO:0000313" key="2">
    <source>
        <dbReference type="Proteomes" id="UP000184096"/>
    </source>
</evidence>